<protein>
    <submittedName>
        <fullName evidence="1">Uncharacterized protein</fullName>
    </submittedName>
</protein>
<gene>
    <name evidence="1" type="ORF">BDFB_003389</name>
</gene>
<proteinExistence type="predicted"/>
<name>A0A482V8D5_ASBVE</name>
<organism evidence="1 2">
    <name type="scientific">Asbolus verrucosus</name>
    <name type="common">Desert ironclad beetle</name>
    <dbReference type="NCBI Taxonomy" id="1661398"/>
    <lineage>
        <taxon>Eukaryota</taxon>
        <taxon>Metazoa</taxon>
        <taxon>Ecdysozoa</taxon>
        <taxon>Arthropoda</taxon>
        <taxon>Hexapoda</taxon>
        <taxon>Insecta</taxon>
        <taxon>Pterygota</taxon>
        <taxon>Neoptera</taxon>
        <taxon>Endopterygota</taxon>
        <taxon>Coleoptera</taxon>
        <taxon>Polyphaga</taxon>
        <taxon>Cucujiformia</taxon>
        <taxon>Tenebrionidae</taxon>
        <taxon>Pimeliinae</taxon>
        <taxon>Asbolus</taxon>
    </lineage>
</organism>
<sequence>MRLSAERKYLNHSSVQIQDIYVVRIQTGDQKLIPIQLMNLIHLINLINLMNQQQPLQQRPLQQPPLQLHKNLL</sequence>
<dbReference type="Proteomes" id="UP000292052">
    <property type="component" value="Unassembled WGS sequence"/>
</dbReference>
<reference evidence="1 2" key="1">
    <citation type="submission" date="2017-03" db="EMBL/GenBank/DDBJ databases">
        <title>Genome of the blue death feigning beetle - Asbolus verrucosus.</title>
        <authorList>
            <person name="Rider S.D."/>
        </authorList>
    </citation>
    <scope>NUCLEOTIDE SEQUENCE [LARGE SCALE GENOMIC DNA]</scope>
    <source>
        <strain evidence="1">Butters</strain>
        <tissue evidence="1">Head and leg muscle</tissue>
    </source>
</reference>
<evidence type="ECO:0000313" key="1">
    <source>
        <dbReference type="EMBL" id="RZB39454.1"/>
    </source>
</evidence>
<keyword evidence="2" id="KW-1185">Reference proteome</keyword>
<dbReference type="AlphaFoldDB" id="A0A482V8D5"/>
<comment type="caution">
    <text evidence="1">The sequence shown here is derived from an EMBL/GenBank/DDBJ whole genome shotgun (WGS) entry which is preliminary data.</text>
</comment>
<evidence type="ECO:0000313" key="2">
    <source>
        <dbReference type="Proteomes" id="UP000292052"/>
    </source>
</evidence>
<accession>A0A482V8D5</accession>
<dbReference type="EMBL" id="QDEB01128080">
    <property type="protein sequence ID" value="RZB39454.1"/>
    <property type="molecule type" value="Genomic_DNA"/>
</dbReference>